<dbReference type="PANTHER" id="PTHR22911:SF103">
    <property type="entry name" value="BLR2811 PROTEIN"/>
    <property type="match status" value="1"/>
</dbReference>
<dbReference type="AlphaFoldDB" id="A0A8G0ZYR3"/>
<feature type="transmembrane region" description="Helical" evidence="1">
    <location>
        <begin position="71"/>
        <end position="91"/>
    </location>
</feature>
<keyword evidence="1" id="KW-0812">Transmembrane</keyword>
<dbReference type="Proteomes" id="UP000826300">
    <property type="component" value="Chromosome"/>
</dbReference>
<dbReference type="Pfam" id="PF00892">
    <property type="entry name" value="EamA"/>
    <property type="match status" value="2"/>
</dbReference>
<feature type="transmembrane region" description="Helical" evidence="1">
    <location>
        <begin position="149"/>
        <end position="170"/>
    </location>
</feature>
<dbReference type="RefSeq" id="WP_220663893.1">
    <property type="nucleotide sequence ID" value="NZ_CP069370.1"/>
</dbReference>
<name>A0A8G0ZYR3_9RHOB</name>
<keyword evidence="4" id="KW-1185">Reference proteome</keyword>
<feature type="transmembrane region" description="Helical" evidence="1">
    <location>
        <begin position="265"/>
        <end position="282"/>
    </location>
</feature>
<feature type="transmembrane region" description="Helical" evidence="1">
    <location>
        <begin position="209"/>
        <end position="232"/>
    </location>
</feature>
<feature type="domain" description="EamA" evidence="2">
    <location>
        <begin position="152"/>
        <end position="281"/>
    </location>
</feature>
<dbReference type="GO" id="GO:0016020">
    <property type="term" value="C:membrane"/>
    <property type="evidence" value="ECO:0007669"/>
    <property type="project" value="InterPro"/>
</dbReference>
<proteinExistence type="predicted"/>
<reference evidence="3" key="1">
    <citation type="submission" date="2021-02" db="EMBL/GenBank/DDBJ databases">
        <title>Rhodobacter shimadae sp. nov., an aerobic anoxygenic phototrophic bacterium isolated from a hot spring.</title>
        <authorList>
            <person name="Muramatsu S."/>
            <person name="Haruta S."/>
            <person name="Hirose S."/>
            <person name="Hanada S."/>
        </authorList>
    </citation>
    <scope>NUCLEOTIDE SEQUENCE</scope>
    <source>
        <strain evidence="3">N10</strain>
    </source>
</reference>
<dbReference type="SUPFAM" id="SSF103481">
    <property type="entry name" value="Multidrug resistance efflux transporter EmrE"/>
    <property type="match status" value="2"/>
</dbReference>
<dbReference type="InterPro" id="IPR000620">
    <property type="entry name" value="EamA_dom"/>
</dbReference>
<feature type="transmembrane region" description="Helical" evidence="1">
    <location>
        <begin position="39"/>
        <end position="59"/>
    </location>
</feature>
<dbReference type="InterPro" id="IPR037185">
    <property type="entry name" value="EmrE-like"/>
</dbReference>
<dbReference type="EMBL" id="CP069370">
    <property type="protein sequence ID" value="QYZ71385.1"/>
    <property type="molecule type" value="Genomic_DNA"/>
</dbReference>
<evidence type="ECO:0000256" key="1">
    <source>
        <dbReference type="SAM" id="Phobius"/>
    </source>
</evidence>
<feature type="domain" description="EamA" evidence="2">
    <location>
        <begin position="12"/>
        <end position="143"/>
    </location>
</feature>
<feature type="transmembrane region" description="Helical" evidence="1">
    <location>
        <begin position="182"/>
        <end position="203"/>
    </location>
</feature>
<keyword evidence="1" id="KW-1133">Transmembrane helix</keyword>
<evidence type="ECO:0000259" key="2">
    <source>
        <dbReference type="Pfam" id="PF00892"/>
    </source>
</evidence>
<protein>
    <submittedName>
        <fullName evidence="3">DMT family transporter</fullName>
    </submittedName>
</protein>
<accession>A0A8G0ZYR3</accession>
<dbReference type="PANTHER" id="PTHR22911">
    <property type="entry name" value="ACYL-MALONYL CONDENSING ENZYME-RELATED"/>
    <property type="match status" value="1"/>
</dbReference>
<keyword evidence="1" id="KW-0472">Membrane</keyword>
<evidence type="ECO:0000313" key="4">
    <source>
        <dbReference type="Proteomes" id="UP000826300"/>
    </source>
</evidence>
<sequence>MTRFAALSPTTRGILLLLLAVVLFTAMDAAAKGLVARYPAPLVVWARFVGQLVIVMLLLRGRAVTYARTRYPAMHFFRALTAIGSTFFFFASLNHIGLAEATALGDVNPVLITLGAAVFLGERLGPARLFCVMLAALGALVVVRPGAEVFTWAALLPLASAASYAINALLTRAIGPREPAWTPMLLGALIATALASLALPWYWQPIALADLGLFLVLGALGTAAQLCIIRAFSQAEAMVLAPFGYAGTVFATLWGILFFGEFPDITTILGAGLIVSAGILLWRSEARTVPAAA</sequence>
<gene>
    <name evidence="3" type="ORF">JO391_07775</name>
</gene>
<organism evidence="3 4">
    <name type="scientific">Neotabrizicola shimadae</name>
    <dbReference type="NCBI Taxonomy" id="2807096"/>
    <lineage>
        <taxon>Bacteria</taxon>
        <taxon>Pseudomonadati</taxon>
        <taxon>Pseudomonadota</taxon>
        <taxon>Alphaproteobacteria</taxon>
        <taxon>Rhodobacterales</taxon>
        <taxon>Paracoccaceae</taxon>
        <taxon>Neotabrizicola</taxon>
    </lineage>
</organism>
<feature type="transmembrane region" description="Helical" evidence="1">
    <location>
        <begin position="103"/>
        <end position="120"/>
    </location>
</feature>
<feature type="transmembrane region" description="Helical" evidence="1">
    <location>
        <begin position="127"/>
        <end position="143"/>
    </location>
</feature>
<feature type="transmembrane region" description="Helical" evidence="1">
    <location>
        <begin position="239"/>
        <end position="259"/>
    </location>
</feature>
<evidence type="ECO:0000313" key="3">
    <source>
        <dbReference type="EMBL" id="QYZ71385.1"/>
    </source>
</evidence>
<dbReference type="KEGG" id="nsm:JO391_07775"/>